<protein>
    <submittedName>
        <fullName evidence="2">Uncharacterized protein</fullName>
    </submittedName>
</protein>
<keyword evidence="1" id="KW-0732">Signal</keyword>
<feature type="signal peptide" evidence="1">
    <location>
        <begin position="1"/>
        <end position="26"/>
    </location>
</feature>
<reference evidence="2" key="1">
    <citation type="journal article" date="2019" name="Sci. Rep.">
        <title>Draft genome of Tanacetum cinerariifolium, the natural source of mosquito coil.</title>
        <authorList>
            <person name="Yamashiro T."/>
            <person name="Shiraishi A."/>
            <person name="Satake H."/>
            <person name="Nakayama K."/>
        </authorList>
    </citation>
    <scope>NUCLEOTIDE SEQUENCE</scope>
</reference>
<feature type="non-terminal residue" evidence="2">
    <location>
        <position position="1"/>
    </location>
</feature>
<accession>A0A699XFE6</accession>
<gene>
    <name evidence="2" type="ORF">Tci_927213</name>
</gene>
<dbReference type="AlphaFoldDB" id="A0A699XFE6"/>
<evidence type="ECO:0000313" key="2">
    <source>
        <dbReference type="EMBL" id="GFD55244.1"/>
    </source>
</evidence>
<dbReference type="EMBL" id="BKCJ011815703">
    <property type="protein sequence ID" value="GFD55244.1"/>
    <property type="molecule type" value="Genomic_DNA"/>
</dbReference>
<evidence type="ECO:0000256" key="1">
    <source>
        <dbReference type="SAM" id="SignalP"/>
    </source>
</evidence>
<name>A0A699XFE6_TANCI</name>
<proteinExistence type="predicted"/>
<sequence length="62" mass="6171">VSLGPGFLLGLSVFAMAAACASRAVATPSVISCQIAASVIAGVADVDVLLGVIYQNKHANIE</sequence>
<feature type="chain" id="PRO_5025457555" evidence="1">
    <location>
        <begin position="27"/>
        <end position="62"/>
    </location>
</feature>
<comment type="caution">
    <text evidence="2">The sequence shown here is derived from an EMBL/GenBank/DDBJ whole genome shotgun (WGS) entry which is preliminary data.</text>
</comment>
<organism evidence="2">
    <name type="scientific">Tanacetum cinerariifolium</name>
    <name type="common">Dalmatian daisy</name>
    <name type="synonym">Chrysanthemum cinerariifolium</name>
    <dbReference type="NCBI Taxonomy" id="118510"/>
    <lineage>
        <taxon>Eukaryota</taxon>
        <taxon>Viridiplantae</taxon>
        <taxon>Streptophyta</taxon>
        <taxon>Embryophyta</taxon>
        <taxon>Tracheophyta</taxon>
        <taxon>Spermatophyta</taxon>
        <taxon>Magnoliopsida</taxon>
        <taxon>eudicotyledons</taxon>
        <taxon>Gunneridae</taxon>
        <taxon>Pentapetalae</taxon>
        <taxon>asterids</taxon>
        <taxon>campanulids</taxon>
        <taxon>Asterales</taxon>
        <taxon>Asteraceae</taxon>
        <taxon>Asteroideae</taxon>
        <taxon>Anthemideae</taxon>
        <taxon>Anthemidinae</taxon>
        <taxon>Tanacetum</taxon>
    </lineage>
</organism>